<reference evidence="2" key="2">
    <citation type="submission" date="2020-11" db="EMBL/GenBank/DDBJ databases">
        <authorList>
            <person name="McCartney M.A."/>
            <person name="Auch B."/>
            <person name="Kono T."/>
            <person name="Mallez S."/>
            <person name="Becker A."/>
            <person name="Gohl D.M."/>
            <person name="Silverstein K.A.T."/>
            <person name="Koren S."/>
            <person name="Bechman K.B."/>
            <person name="Herman A."/>
            <person name="Abrahante J.E."/>
            <person name="Garbe J."/>
        </authorList>
    </citation>
    <scope>NUCLEOTIDE SEQUENCE</scope>
    <source>
        <strain evidence="2">Duluth1</strain>
        <tissue evidence="2">Whole animal</tissue>
    </source>
</reference>
<dbReference type="InterPro" id="IPR015919">
    <property type="entry name" value="Cadherin-like_sf"/>
</dbReference>
<evidence type="ECO:0008006" key="4">
    <source>
        <dbReference type="Google" id="ProtNLM"/>
    </source>
</evidence>
<dbReference type="EMBL" id="JAIWYP010000014">
    <property type="protein sequence ID" value="KAH3711525.1"/>
    <property type="molecule type" value="Genomic_DNA"/>
</dbReference>
<dbReference type="AlphaFoldDB" id="A0A9D3Z247"/>
<evidence type="ECO:0000256" key="1">
    <source>
        <dbReference type="SAM" id="MobiDB-lite"/>
    </source>
</evidence>
<evidence type="ECO:0000313" key="2">
    <source>
        <dbReference type="EMBL" id="KAH3711525.1"/>
    </source>
</evidence>
<protein>
    <recommendedName>
        <fullName evidence="4">Cadherin domain-containing protein</fullName>
    </recommendedName>
</protein>
<dbReference type="Proteomes" id="UP000828390">
    <property type="component" value="Unassembled WGS sequence"/>
</dbReference>
<sequence>MCDIKRSGISFTNNSATDGSLSELSVPLTLDIEDENDNTPHKSRCVNSVTILKLTLTRPGNLNPVTTPTYTLTVQASDGKTFNTTTVTVHVVGMQQDYSACRKVVMV</sequence>
<dbReference type="SUPFAM" id="SSF49313">
    <property type="entry name" value="Cadherin-like"/>
    <property type="match status" value="1"/>
</dbReference>
<proteinExistence type="predicted"/>
<dbReference type="Gene3D" id="2.60.40.60">
    <property type="entry name" value="Cadherins"/>
    <property type="match status" value="1"/>
</dbReference>
<gene>
    <name evidence="2" type="ORF">DPMN_071194</name>
</gene>
<name>A0A9D3Z247_DREPO</name>
<dbReference type="GO" id="GO:0005509">
    <property type="term" value="F:calcium ion binding"/>
    <property type="evidence" value="ECO:0007669"/>
    <property type="project" value="InterPro"/>
</dbReference>
<feature type="region of interest" description="Disordered" evidence="1">
    <location>
        <begin position="1"/>
        <end position="20"/>
    </location>
</feature>
<reference evidence="2" key="1">
    <citation type="journal article" date="2019" name="bioRxiv">
        <title>The Genome of the Zebra Mussel, Dreissena polymorpha: A Resource for Invasive Species Research.</title>
        <authorList>
            <person name="McCartney M.A."/>
            <person name="Auch B."/>
            <person name="Kono T."/>
            <person name="Mallez S."/>
            <person name="Zhang Y."/>
            <person name="Obille A."/>
            <person name="Becker A."/>
            <person name="Abrahante J.E."/>
            <person name="Garbe J."/>
            <person name="Badalamenti J.P."/>
            <person name="Herman A."/>
            <person name="Mangelson H."/>
            <person name="Liachko I."/>
            <person name="Sullivan S."/>
            <person name="Sone E.D."/>
            <person name="Koren S."/>
            <person name="Silverstein K.A.T."/>
            <person name="Beckman K.B."/>
            <person name="Gohl D.M."/>
        </authorList>
    </citation>
    <scope>NUCLEOTIDE SEQUENCE</scope>
    <source>
        <strain evidence="2">Duluth1</strain>
        <tissue evidence="2">Whole animal</tissue>
    </source>
</reference>
<comment type="caution">
    <text evidence="2">The sequence shown here is derived from an EMBL/GenBank/DDBJ whole genome shotgun (WGS) entry which is preliminary data.</text>
</comment>
<evidence type="ECO:0000313" key="3">
    <source>
        <dbReference type="Proteomes" id="UP000828390"/>
    </source>
</evidence>
<feature type="compositionally biased region" description="Polar residues" evidence="1">
    <location>
        <begin position="9"/>
        <end position="20"/>
    </location>
</feature>
<accession>A0A9D3Z247</accession>
<dbReference type="GO" id="GO:0016020">
    <property type="term" value="C:membrane"/>
    <property type="evidence" value="ECO:0007669"/>
    <property type="project" value="InterPro"/>
</dbReference>
<organism evidence="2 3">
    <name type="scientific">Dreissena polymorpha</name>
    <name type="common">Zebra mussel</name>
    <name type="synonym">Mytilus polymorpha</name>
    <dbReference type="NCBI Taxonomy" id="45954"/>
    <lineage>
        <taxon>Eukaryota</taxon>
        <taxon>Metazoa</taxon>
        <taxon>Spiralia</taxon>
        <taxon>Lophotrochozoa</taxon>
        <taxon>Mollusca</taxon>
        <taxon>Bivalvia</taxon>
        <taxon>Autobranchia</taxon>
        <taxon>Heteroconchia</taxon>
        <taxon>Euheterodonta</taxon>
        <taxon>Imparidentia</taxon>
        <taxon>Neoheterodontei</taxon>
        <taxon>Myida</taxon>
        <taxon>Dreissenoidea</taxon>
        <taxon>Dreissenidae</taxon>
        <taxon>Dreissena</taxon>
    </lineage>
</organism>
<keyword evidence="3" id="KW-1185">Reference proteome</keyword>